<reference evidence="3" key="1">
    <citation type="journal article" date="2020" name="Stud. Mycol.">
        <title>101 Dothideomycetes genomes: a test case for predicting lifestyles and emergence of pathogens.</title>
        <authorList>
            <person name="Haridas S."/>
            <person name="Albert R."/>
            <person name="Binder M."/>
            <person name="Bloem J."/>
            <person name="Labutti K."/>
            <person name="Salamov A."/>
            <person name="Andreopoulos B."/>
            <person name="Baker S."/>
            <person name="Barry K."/>
            <person name="Bills G."/>
            <person name="Bluhm B."/>
            <person name="Cannon C."/>
            <person name="Castanera R."/>
            <person name="Culley D."/>
            <person name="Daum C."/>
            <person name="Ezra D."/>
            <person name="Gonzalez J."/>
            <person name="Henrissat B."/>
            <person name="Kuo A."/>
            <person name="Liang C."/>
            <person name="Lipzen A."/>
            <person name="Lutzoni F."/>
            <person name="Magnuson J."/>
            <person name="Mondo S."/>
            <person name="Nolan M."/>
            <person name="Ohm R."/>
            <person name="Pangilinan J."/>
            <person name="Park H.-J."/>
            <person name="Ramirez L."/>
            <person name="Alfaro M."/>
            <person name="Sun H."/>
            <person name="Tritt A."/>
            <person name="Yoshinaga Y."/>
            <person name="Zwiers L.-H."/>
            <person name="Turgeon B."/>
            <person name="Goodwin S."/>
            <person name="Spatafora J."/>
            <person name="Crous P."/>
            <person name="Grigoriev I."/>
        </authorList>
    </citation>
    <scope>NUCLEOTIDE SEQUENCE</scope>
    <source>
        <strain evidence="3">CBS 690.94</strain>
    </source>
</reference>
<dbReference type="AlphaFoldDB" id="A0A9P4PQM4"/>
<dbReference type="InterPro" id="IPR024630">
    <property type="entry name" value="Stc1"/>
</dbReference>
<dbReference type="EMBL" id="MU001497">
    <property type="protein sequence ID" value="KAF2447224.1"/>
    <property type="molecule type" value="Genomic_DNA"/>
</dbReference>
<feature type="domain" description="Stc1" evidence="2">
    <location>
        <begin position="3"/>
        <end position="83"/>
    </location>
</feature>
<proteinExistence type="predicted"/>
<feature type="region of interest" description="Disordered" evidence="1">
    <location>
        <begin position="116"/>
        <end position="247"/>
    </location>
</feature>
<feature type="non-terminal residue" evidence="3">
    <location>
        <position position="1"/>
    </location>
</feature>
<comment type="caution">
    <text evidence="3">The sequence shown here is derived from an EMBL/GenBank/DDBJ whole genome shotgun (WGS) entry which is preliminary data.</text>
</comment>
<feature type="region of interest" description="Disordered" evidence="1">
    <location>
        <begin position="261"/>
        <end position="290"/>
    </location>
</feature>
<feature type="compositionally biased region" description="Basic and acidic residues" evidence="1">
    <location>
        <begin position="163"/>
        <end position="176"/>
    </location>
</feature>
<dbReference type="Pfam" id="PF12898">
    <property type="entry name" value="Stc1"/>
    <property type="match status" value="1"/>
</dbReference>
<protein>
    <recommendedName>
        <fullName evidence="2">Stc1 domain-containing protein</fullName>
    </recommendedName>
</protein>
<feature type="compositionally biased region" description="Acidic residues" evidence="1">
    <location>
        <begin position="264"/>
        <end position="290"/>
    </location>
</feature>
<name>A0A9P4PQM4_9PLEO</name>
<organism evidence="3 4">
    <name type="scientific">Karstenula rhodostoma CBS 690.94</name>
    <dbReference type="NCBI Taxonomy" id="1392251"/>
    <lineage>
        <taxon>Eukaryota</taxon>
        <taxon>Fungi</taxon>
        <taxon>Dikarya</taxon>
        <taxon>Ascomycota</taxon>
        <taxon>Pezizomycotina</taxon>
        <taxon>Dothideomycetes</taxon>
        <taxon>Pleosporomycetidae</taxon>
        <taxon>Pleosporales</taxon>
        <taxon>Massarineae</taxon>
        <taxon>Didymosphaeriaceae</taxon>
        <taxon>Karstenula</taxon>
    </lineage>
</organism>
<accession>A0A9P4PQM4</accession>
<dbReference type="OrthoDB" id="3514033at2759"/>
<evidence type="ECO:0000313" key="4">
    <source>
        <dbReference type="Proteomes" id="UP000799764"/>
    </source>
</evidence>
<feature type="compositionally biased region" description="Low complexity" evidence="1">
    <location>
        <begin position="188"/>
        <end position="206"/>
    </location>
</feature>
<evidence type="ECO:0000259" key="2">
    <source>
        <dbReference type="Pfam" id="PF12898"/>
    </source>
</evidence>
<evidence type="ECO:0000313" key="3">
    <source>
        <dbReference type="EMBL" id="KAF2447224.1"/>
    </source>
</evidence>
<feature type="compositionally biased region" description="Polar residues" evidence="1">
    <location>
        <begin position="116"/>
        <end position="126"/>
    </location>
</feature>
<gene>
    <name evidence="3" type="ORF">P171DRAFT_355279</name>
</gene>
<sequence length="290" mass="32285">RVKCDRCDKYKNQAAFSNKQLTDARYAVKHRGQSASYKIKCQQCTGSQRVEYECSVCGVTKGLEDFAKIQRKKDDKECFKCTEKRLDVDPIEQHKYENENSSRTWSDSSEFVSTSVFDHSSQSDTSAEWDESNEDGGVGLSEGFARSMSISSPSQADTLIETEFERGSQVSHDDGWRTVGQRSWHTPSGHSRSRTASTTSNTGSRGFNPNTYRNPVPPRGVAGSQRSFDSSVAERSDTVSTSANGNFAKIKAYVCPADLLYWPSDEESDQDSEAGDNSDDEDDDDDDDEL</sequence>
<dbReference type="Proteomes" id="UP000799764">
    <property type="component" value="Unassembled WGS sequence"/>
</dbReference>
<evidence type="ECO:0000256" key="1">
    <source>
        <dbReference type="SAM" id="MobiDB-lite"/>
    </source>
</evidence>
<keyword evidence="4" id="KW-1185">Reference proteome</keyword>
<feature type="compositionally biased region" description="Polar residues" evidence="1">
    <location>
        <begin position="148"/>
        <end position="157"/>
    </location>
</feature>